<name>A0A383EI13_9ZZZZ</name>
<evidence type="ECO:0000313" key="1">
    <source>
        <dbReference type="EMBL" id="SVE56476.1"/>
    </source>
</evidence>
<dbReference type="AlphaFoldDB" id="A0A383EI13"/>
<proteinExistence type="predicted"/>
<dbReference type="EMBL" id="UINC01226124">
    <property type="protein sequence ID" value="SVE56476.1"/>
    <property type="molecule type" value="Genomic_DNA"/>
</dbReference>
<sequence>MTVLAAEQINIFQDQGFILLENAIDTE</sequence>
<protein>
    <submittedName>
        <fullName evidence="1">Uncharacterized protein</fullName>
    </submittedName>
</protein>
<feature type="non-terminal residue" evidence="1">
    <location>
        <position position="27"/>
    </location>
</feature>
<reference evidence="1" key="1">
    <citation type="submission" date="2018-05" db="EMBL/GenBank/DDBJ databases">
        <authorList>
            <person name="Lanie J.A."/>
            <person name="Ng W.-L."/>
            <person name="Kazmierczak K.M."/>
            <person name="Andrzejewski T.M."/>
            <person name="Davidsen T.M."/>
            <person name="Wayne K.J."/>
            <person name="Tettelin H."/>
            <person name="Glass J.I."/>
            <person name="Rusch D."/>
            <person name="Podicherti R."/>
            <person name="Tsui H.-C.T."/>
            <person name="Winkler M.E."/>
        </authorList>
    </citation>
    <scope>NUCLEOTIDE SEQUENCE</scope>
</reference>
<accession>A0A383EI13</accession>
<gene>
    <name evidence="1" type="ORF">METZ01_LOCUS509330</name>
</gene>
<organism evidence="1">
    <name type="scientific">marine metagenome</name>
    <dbReference type="NCBI Taxonomy" id="408172"/>
    <lineage>
        <taxon>unclassified sequences</taxon>
        <taxon>metagenomes</taxon>
        <taxon>ecological metagenomes</taxon>
    </lineage>
</organism>